<proteinExistence type="predicted"/>
<reference evidence="1" key="1">
    <citation type="submission" date="2018-05" db="EMBL/GenBank/DDBJ databases">
        <authorList>
            <person name="Lanie J.A."/>
            <person name="Ng W.-L."/>
            <person name="Kazmierczak K.M."/>
            <person name="Andrzejewski T.M."/>
            <person name="Davidsen T.M."/>
            <person name="Wayne K.J."/>
            <person name="Tettelin H."/>
            <person name="Glass J.I."/>
            <person name="Rusch D."/>
            <person name="Podicherti R."/>
            <person name="Tsui H.-C.T."/>
            <person name="Winkler M.E."/>
        </authorList>
    </citation>
    <scope>NUCLEOTIDE SEQUENCE</scope>
</reference>
<dbReference type="AlphaFoldDB" id="A0A382R4P5"/>
<name>A0A382R4P5_9ZZZZ</name>
<protein>
    <submittedName>
        <fullName evidence="1">Uncharacterized protein</fullName>
    </submittedName>
</protein>
<accession>A0A382R4P5</accession>
<sequence length="38" mass="4190">MDSDLEAFSHNPTDGSFAALPFQATAFTNYLNQGFLSY</sequence>
<organism evidence="1">
    <name type="scientific">marine metagenome</name>
    <dbReference type="NCBI Taxonomy" id="408172"/>
    <lineage>
        <taxon>unclassified sequences</taxon>
        <taxon>metagenomes</taxon>
        <taxon>ecological metagenomes</taxon>
    </lineage>
</organism>
<dbReference type="EMBL" id="UINC01119089">
    <property type="protein sequence ID" value="SVC92656.1"/>
    <property type="molecule type" value="Genomic_DNA"/>
</dbReference>
<gene>
    <name evidence="1" type="ORF">METZ01_LOCUS345510</name>
</gene>
<evidence type="ECO:0000313" key="1">
    <source>
        <dbReference type="EMBL" id="SVC92656.1"/>
    </source>
</evidence>